<keyword evidence="14" id="KW-1185">Reference proteome</keyword>
<keyword evidence="6 8" id="KW-0472">Membrane</keyword>
<evidence type="ECO:0000313" key="12">
    <source>
        <dbReference type="EMBL" id="RWS11685.1"/>
    </source>
</evidence>
<feature type="transmembrane region" description="Helical" evidence="8">
    <location>
        <begin position="218"/>
        <end position="242"/>
    </location>
</feature>
<evidence type="ECO:0000256" key="6">
    <source>
        <dbReference type="ARBA" id="ARBA00023136"/>
    </source>
</evidence>
<dbReference type="EMBL" id="NCKU01001660">
    <property type="protein sequence ID" value="RWS11554.1"/>
    <property type="molecule type" value="Genomic_DNA"/>
</dbReference>
<evidence type="ECO:0000256" key="4">
    <source>
        <dbReference type="ARBA" id="ARBA00022989"/>
    </source>
</evidence>
<dbReference type="EMBL" id="NCKU01001595">
    <property type="protein sequence ID" value="RWS11720.1"/>
    <property type="molecule type" value="Genomic_DNA"/>
</dbReference>
<evidence type="ECO:0000259" key="9">
    <source>
        <dbReference type="Pfam" id="PF07885"/>
    </source>
</evidence>
<accession>A0A3S3S7J0</accession>
<sequence>MFIKRYGNIAPKTNEGKVATIVYAIIGIPIMLLFLTNTGNFFANAFRYVYRTCCGCSNGNNTDHSSANLHAHHSHHHLHDHYHVHHIALNDVGPNQGHVMLQCNSSNADPYRNKPCYTPASVCNAANQRDQYGTITGGVPTGCINEAETKICQGTDHHTCTGTLGRAHSHSTPHSTLLRSDRHHHHSDHINAEMGVGGPVTPFPNNSVHDYQERKKKVAVPVLLCMLLINGYISLGACFLYFTEGWTFLDGSYFCFLTLSTIGFGNLTPGNSVLDGSEKKLIFFSAYLLGGMALIAMCFNLVQDQVVFKFRRCKKTFGLVSDESDDDEEEAANALQNTNNMVENHEDFDV</sequence>
<dbReference type="EMBL" id="NCKU01001603">
    <property type="protein sequence ID" value="RWS11685.1"/>
    <property type="molecule type" value="Genomic_DNA"/>
</dbReference>
<dbReference type="GO" id="GO:0005886">
    <property type="term" value="C:plasma membrane"/>
    <property type="evidence" value="ECO:0007669"/>
    <property type="project" value="TreeGrafter"/>
</dbReference>
<evidence type="ECO:0000256" key="2">
    <source>
        <dbReference type="ARBA" id="ARBA00022448"/>
    </source>
</evidence>
<reference evidence="11 14" key="1">
    <citation type="journal article" date="2018" name="Gigascience">
        <title>Genomes of trombidid mites reveal novel predicted allergens and laterally-transferred genes associated with secondary metabolism.</title>
        <authorList>
            <person name="Dong X."/>
            <person name="Chaisiri K."/>
            <person name="Xia D."/>
            <person name="Armstrong S.D."/>
            <person name="Fang Y."/>
            <person name="Donnelly M.J."/>
            <person name="Kadowaki T."/>
            <person name="McGarry J.W."/>
            <person name="Darby A.C."/>
            <person name="Makepeace B.L."/>
        </authorList>
    </citation>
    <scope>NUCLEOTIDE SEQUENCE [LARGE SCALE GENOMIC DNA]</scope>
    <source>
        <strain evidence="11">UoL-WK</strain>
    </source>
</reference>
<dbReference type="AlphaFoldDB" id="A0A3S3S7J0"/>
<dbReference type="OrthoDB" id="297496at2759"/>
<dbReference type="InterPro" id="IPR003280">
    <property type="entry name" value="2pore_dom_K_chnl"/>
</dbReference>
<keyword evidence="5" id="KW-0406">Ion transport</keyword>
<gene>
    <name evidence="10" type="ORF">B4U79_07662</name>
    <name evidence="12" type="ORF">B4U79_10097</name>
    <name evidence="13" type="ORF">B4U79_10501</name>
    <name evidence="11" type="ORF">B4U79_12603</name>
</gene>
<dbReference type="EMBL" id="NCKU01001708">
    <property type="protein sequence ID" value="RWS11426.1"/>
    <property type="molecule type" value="Genomic_DNA"/>
</dbReference>
<name>A0A3S3S7J0_9ACAR</name>
<comment type="subcellular location">
    <subcellularLocation>
        <location evidence="1">Membrane</location>
        <topology evidence="1">Multi-pass membrane protein</topology>
    </subcellularLocation>
</comment>
<evidence type="ECO:0000313" key="10">
    <source>
        <dbReference type="EMBL" id="RWS11426.1"/>
    </source>
</evidence>
<dbReference type="SUPFAM" id="SSF81324">
    <property type="entry name" value="Voltage-gated potassium channels"/>
    <property type="match status" value="2"/>
</dbReference>
<reference evidence="11" key="2">
    <citation type="submission" date="2018-11" db="EMBL/GenBank/DDBJ databases">
        <title>Trombidioid mite genomics.</title>
        <authorList>
            <person name="Dong X."/>
        </authorList>
    </citation>
    <scope>NUCLEOTIDE SEQUENCE</scope>
    <source>
        <strain evidence="11">UoL-WK</strain>
    </source>
</reference>
<evidence type="ECO:0000256" key="3">
    <source>
        <dbReference type="ARBA" id="ARBA00022692"/>
    </source>
</evidence>
<feature type="domain" description="Potassium channel" evidence="9">
    <location>
        <begin position="6"/>
        <end position="43"/>
    </location>
</feature>
<keyword evidence="4 8" id="KW-1133">Transmembrane helix</keyword>
<dbReference type="Proteomes" id="UP000285301">
    <property type="component" value="Unassembled WGS sequence"/>
</dbReference>
<dbReference type="Gene3D" id="1.10.287.70">
    <property type="match status" value="1"/>
</dbReference>
<keyword evidence="2" id="KW-0813">Transport</keyword>
<evidence type="ECO:0000313" key="11">
    <source>
        <dbReference type="EMBL" id="RWS11554.1"/>
    </source>
</evidence>
<evidence type="ECO:0000313" key="13">
    <source>
        <dbReference type="EMBL" id="RWS11720.1"/>
    </source>
</evidence>
<comment type="caution">
    <text evidence="11">The sequence shown here is derived from an EMBL/GenBank/DDBJ whole genome shotgun (WGS) entry which is preliminary data.</text>
</comment>
<protein>
    <submittedName>
        <fullName evidence="11">Potassium channel subfamily K member 18-like protein</fullName>
    </submittedName>
</protein>
<dbReference type="InterPro" id="IPR013099">
    <property type="entry name" value="K_chnl_dom"/>
</dbReference>
<evidence type="ECO:0000256" key="5">
    <source>
        <dbReference type="ARBA" id="ARBA00023065"/>
    </source>
</evidence>
<keyword evidence="7 11" id="KW-0407">Ion channel</keyword>
<feature type="transmembrane region" description="Helical" evidence="8">
    <location>
        <begin position="281"/>
        <end position="302"/>
    </location>
</feature>
<dbReference type="GO" id="GO:0015271">
    <property type="term" value="F:outward rectifier potassium channel activity"/>
    <property type="evidence" value="ECO:0007669"/>
    <property type="project" value="TreeGrafter"/>
</dbReference>
<dbReference type="GO" id="GO:0030322">
    <property type="term" value="P:stabilization of membrane potential"/>
    <property type="evidence" value="ECO:0007669"/>
    <property type="project" value="TreeGrafter"/>
</dbReference>
<evidence type="ECO:0000313" key="14">
    <source>
        <dbReference type="Proteomes" id="UP000285301"/>
    </source>
</evidence>
<evidence type="ECO:0000256" key="8">
    <source>
        <dbReference type="SAM" id="Phobius"/>
    </source>
</evidence>
<keyword evidence="3 8" id="KW-0812">Transmembrane</keyword>
<dbReference type="STRING" id="1965070.A0A3S3S7J0"/>
<evidence type="ECO:0000256" key="7">
    <source>
        <dbReference type="ARBA" id="ARBA00023303"/>
    </source>
</evidence>
<dbReference type="Pfam" id="PF07885">
    <property type="entry name" value="Ion_trans_2"/>
    <property type="match status" value="2"/>
</dbReference>
<dbReference type="GO" id="GO:0022841">
    <property type="term" value="F:potassium ion leak channel activity"/>
    <property type="evidence" value="ECO:0007669"/>
    <property type="project" value="TreeGrafter"/>
</dbReference>
<feature type="domain" description="Potassium channel" evidence="9">
    <location>
        <begin position="231"/>
        <end position="306"/>
    </location>
</feature>
<dbReference type="PANTHER" id="PTHR11003:SF352">
    <property type="entry name" value="BCDNA.GH04802-RELATED"/>
    <property type="match status" value="1"/>
</dbReference>
<feature type="transmembrane region" description="Helical" evidence="8">
    <location>
        <begin position="20"/>
        <end position="42"/>
    </location>
</feature>
<proteinExistence type="predicted"/>
<dbReference type="PANTHER" id="PTHR11003">
    <property type="entry name" value="POTASSIUM CHANNEL, SUBFAMILY K"/>
    <property type="match status" value="1"/>
</dbReference>
<evidence type="ECO:0000256" key="1">
    <source>
        <dbReference type="ARBA" id="ARBA00004141"/>
    </source>
</evidence>
<organism evidence="11 14">
    <name type="scientific">Dinothrombium tinctorium</name>
    <dbReference type="NCBI Taxonomy" id="1965070"/>
    <lineage>
        <taxon>Eukaryota</taxon>
        <taxon>Metazoa</taxon>
        <taxon>Ecdysozoa</taxon>
        <taxon>Arthropoda</taxon>
        <taxon>Chelicerata</taxon>
        <taxon>Arachnida</taxon>
        <taxon>Acari</taxon>
        <taxon>Acariformes</taxon>
        <taxon>Trombidiformes</taxon>
        <taxon>Prostigmata</taxon>
        <taxon>Anystina</taxon>
        <taxon>Parasitengona</taxon>
        <taxon>Trombidioidea</taxon>
        <taxon>Trombidiidae</taxon>
        <taxon>Dinothrombium</taxon>
    </lineage>
</organism>